<feature type="region of interest" description="Disordered" evidence="1">
    <location>
        <begin position="294"/>
        <end position="315"/>
    </location>
</feature>
<dbReference type="Gene3D" id="2.160.20.80">
    <property type="entry name" value="E3 ubiquitin-protein ligase SopA"/>
    <property type="match status" value="1"/>
</dbReference>
<protein>
    <recommendedName>
        <fullName evidence="4">Pentapeptide repeat-containing protein</fullName>
    </recommendedName>
</protein>
<accession>A0ABN1F5Y0</accession>
<evidence type="ECO:0000313" key="3">
    <source>
        <dbReference type="Proteomes" id="UP001501427"/>
    </source>
</evidence>
<dbReference type="InterPro" id="IPR001646">
    <property type="entry name" value="5peptide_repeat"/>
</dbReference>
<keyword evidence="3" id="KW-1185">Reference proteome</keyword>
<proteinExistence type="predicted"/>
<gene>
    <name evidence="2" type="ORF">GCM10009546_51930</name>
</gene>
<evidence type="ECO:0000256" key="1">
    <source>
        <dbReference type="SAM" id="MobiDB-lite"/>
    </source>
</evidence>
<evidence type="ECO:0000313" key="2">
    <source>
        <dbReference type="EMBL" id="GAA0583151.1"/>
    </source>
</evidence>
<sequence length="315" mass="33346">MGALRPGAEVDLRGVTVPSWLLEAVLDAVTGPDGRPHLGRTRFDGAVLPSDAALRGFCVEGDSSFDGACFLGVASFHDARFFGNASFRDVRFARDASFQGARFHRHASFEETVSVGEAVFSGARWHVDVSFRHAAFVGSVSFDHAAFGRDAGMQAAAFGGAASFRRVRVARYARFERAKFRRGLRLGPLVAIGGISLADAVVHGGLHVHAAARHVTARGATVHGDAEFGLRYAELDLEDAAFTGTASVRSLSEPIPGVMEPSWPPAGVRLTSLLRTDAALLEVTGVDLGGCALPRRPASGGGAPRRSWLRRGGRA</sequence>
<name>A0ABN1F5Y0_9ACTN</name>
<dbReference type="Proteomes" id="UP001501427">
    <property type="component" value="Unassembled WGS sequence"/>
</dbReference>
<organism evidence="2 3">
    <name type="scientific">Actinomadura livida</name>
    <dbReference type="NCBI Taxonomy" id="79909"/>
    <lineage>
        <taxon>Bacteria</taxon>
        <taxon>Bacillati</taxon>
        <taxon>Actinomycetota</taxon>
        <taxon>Actinomycetes</taxon>
        <taxon>Streptosporangiales</taxon>
        <taxon>Thermomonosporaceae</taxon>
        <taxon>Actinomadura</taxon>
    </lineage>
</organism>
<comment type="caution">
    <text evidence="2">The sequence shown here is derived from an EMBL/GenBank/DDBJ whole genome shotgun (WGS) entry which is preliminary data.</text>
</comment>
<dbReference type="EMBL" id="BAAAHD010000056">
    <property type="protein sequence ID" value="GAA0583151.1"/>
    <property type="molecule type" value="Genomic_DNA"/>
</dbReference>
<dbReference type="Pfam" id="PF13576">
    <property type="entry name" value="Pentapeptide_3"/>
    <property type="match status" value="1"/>
</dbReference>
<reference evidence="2 3" key="1">
    <citation type="journal article" date="2019" name="Int. J. Syst. Evol. Microbiol.">
        <title>The Global Catalogue of Microorganisms (GCM) 10K type strain sequencing project: providing services to taxonomists for standard genome sequencing and annotation.</title>
        <authorList>
            <consortium name="The Broad Institute Genomics Platform"/>
            <consortium name="The Broad Institute Genome Sequencing Center for Infectious Disease"/>
            <person name="Wu L."/>
            <person name="Ma J."/>
        </authorList>
    </citation>
    <scope>NUCLEOTIDE SEQUENCE [LARGE SCALE GENOMIC DNA]</scope>
    <source>
        <strain evidence="2 3">JCM 10667</strain>
    </source>
</reference>
<evidence type="ECO:0008006" key="4">
    <source>
        <dbReference type="Google" id="ProtNLM"/>
    </source>
</evidence>